<keyword evidence="3" id="KW-1185">Reference proteome</keyword>
<accession>A0A226NPG5</accession>
<protein>
    <submittedName>
        <fullName evidence="2">Uncharacterized protein</fullName>
    </submittedName>
</protein>
<organism evidence="2 3">
    <name type="scientific">Callipepla squamata</name>
    <name type="common">Scaled quail</name>
    <dbReference type="NCBI Taxonomy" id="9009"/>
    <lineage>
        <taxon>Eukaryota</taxon>
        <taxon>Metazoa</taxon>
        <taxon>Chordata</taxon>
        <taxon>Craniata</taxon>
        <taxon>Vertebrata</taxon>
        <taxon>Euteleostomi</taxon>
        <taxon>Archelosauria</taxon>
        <taxon>Archosauria</taxon>
        <taxon>Dinosauria</taxon>
        <taxon>Saurischia</taxon>
        <taxon>Theropoda</taxon>
        <taxon>Coelurosauria</taxon>
        <taxon>Aves</taxon>
        <taxon>Neognathae</taxon>
        <taxon>Galloanserae</taxon>
        <taxon>Galliformes</taxon>
        <taxon>Odontophoridae</taxon>
        <taxon>Callipepla</taxon>
    </lineage>
</organism>
<comment type="caution">
    <text evidence="2">The sequence shown here is derived from an EMBL/GenBank/DDBJ whole genome shotgun (WGS) entry which is preliminary data.</text>
</comment>
<dbReference type="PANTHER" id="PTHR22591">
    <property type="entry name" value="XIN"/>
    <property type="match status" value="1"/>
</dbReference>
<evidence type="ECO:0000256" key="1">
    <source>
        <dbReference type="SAM" id="MobiDB-lite"/>
    </source>
</evidence>
<proteinExistence type="predicted"/>
<feature type="region of interest" description="Disordered" evidence="1">
    <location>
        <begin position="179"/>
        <end position="198"/>
    </location>
</feature>
<sequence>GTLELPDLPLQKGSVKLLTQRWECASAPRSSLALRRLPARRSPVPDKTRPSSIVEKILTDSERVEVFKEEPLGGPRQIESSTIAVKELQSRFEILSSRKGLQLGFQHKEMTPAKAIQASRPKNILNCDLFVVAVGHRKRVRRLHEESTPKAGNTPMDFEETVSLKEKLALYQAAVSKAESSNSFSNTPEKTKSSTVSGGLATVRKQFEKGKMTLSNRTFSQYQHQQKSVQEASSINQPKISKSTREAECNGMTSKESLAEAFQTQEVSPGEQGIPETNKVSTFTQSTDETVTSTIMNEDFPKISTQILKQQFEMTAQENTVPSDRETATPAKNVQCKTSFLPFGSLGNYASLHGQIYCKPHFKQLFKSKGNYDEGFGHKQHKDLWKSKDQCSSAGNIHAEEINPINRTPVDLKLLRDTDQGLYSGTEGNHPNILDNNLIKSTERGKLKMTWPPPVTEDTAPKKAFSIEESAKVNKPKWPPEGLVQEGSSLHANKPLGNEKSLQKENAPTEQKENDTTITRQNQHSAFTSLSAKETTSKTKGNTGKSEEIENKTGGPGIRELSGKGINESDNVVELSAEKDQEKKKNEGGDFEVVQVTNIDDEAVQKNNIEFSLNSNNNNNYAIFSQPNICRQNTTLTDTPNRMTELSHAISTALRHAFENLENQSGNEEIFQIYKSFESYSSNTVTVSLDEQCSKGAGNSNSLAQYNKDVACLKSSTNITLVIKETSNTTFTVDNESVCIGKQSRSDKKINTILSDAVKALFLKEDYLVLDFSLIDSVDRTKHSSRPYSEDHKNCNKELNDNVCQEDKIGEVFKNVRSTPFELLNSRYTTFPSSQGEKEIAHHRRAI</sequence>
<feature type="non-terminal residue" evidence="2">
    <location>
        <position position="1"/>
    </location>
</feature>
<dbReference type="EMBL" id="MCFN01000003">
    <property type="protein sequence ID" value="OXB69272.1"/>
    <property type="molecule type" value="Genomic_DNA"/>
</dbReference>
<reference evidence="2 3" key="1">
    <citation type="submission" date="2016-07" db="EMBL/GenBank/DDBJ databases">
        <title>Disparate Historic Effective Population Sizes Predicted by Modern Levels of Genome Diversity for the Scaled Quail (Callipepla squamata) and the Northern Bobwhite (Colinus virginianus): Inferences from First and Second Generation Draft Genome Assemblies for Sympatric New World Quail.</title>
        <authorList>
            <person name="Oldeschulte D.L."/>
            <person name="Halley Y.A."/>
            <person name="Bhattarai E.K."/>
            <person name="Brashear W.A."/>
            <person name="Hill J."/>
            <person name="Metz R.P."/>
            <person name="Johnson C.D."/>
            <person name="Rollins D."/>
            <person name="Peterson M.J."/>
            <person name="Bickhart D.M."/>
            <person name="Decker J.E."/>
            <person name="Seabury C.M."/>
        </authorList>
    </citation>
    <scope>NUCLEOTIDE SEQUENCE [LARGE SCALE GENOMIC DNA]</scope>
    <source>
        <strain evidence="2 3">Texas</strain>
        <tissue evidence="2">Leg muscle</tissue>
    </source>
</reference>
<dbReference type="OrthoDB" id="6129702at2759"/>
<dbReference type="AlphaFoldDB" id="A0A226NPG5"/>
<dbReference type="InterPro" id="IPR030072">
    <property type="entry name" value="XIRP1/XIRP2"/>
</dbReference>
<feature type="compositionally biased region" description="Polar residues" evidence="1">
    <location>
        <begin position="179"/>
        <end position="197"/>
    </location>
</feature>
<name>A0A226NPG5_CALSU</name>
<dbReference type="GO" id="GO:0005925">
    <property type="term" value="C:focal adhesion"/>
    <property type="evidence" value="ECO:0007669"/>
    <property type="project" value="TreeGrafter"/>
</dbReference>
<dbReference type="GO" id="GO:0007015">
    <property type="term" value="P:actin filament organization"/>
    <property type="evidence" value="ECO:0007669"/>
    <property type="project" value="TreeGrafter"/>
</dbReference>
<dbReference type="STRING" id="9009.A0A226NPG5"/>
<evidence type="ECO:0000313" key="2">
    <source>
        <dbReference type="EMBL" id="OXB69272.1"/>
    </source>
</evidence>
<evidence type="ECO:0000313" key="3">
    <source>
        <dbReference type="Proteomes" id="UP000198323"/>
    </source>
</evidence>
<feature type="compositionally biased region" description="Polar residues" evidence="1">
    <location>
        <begin position="516"/>
        <end position="532"/>
    </location>
</feature>
<dbReference type="GO" id="GO:0051015">
    <property type="term" value="F:actin filament binding"/>
    <property type="evidence" value="ECO:0007669"/>
    <property type="project" value="TreeGrafter"/>
</dbReference>
<feature type="compositionally biased region" description="Polar residues" evidence="1">
    <location>
        <begin position="221"/>
        <end position="241"/>
    </location>
</feature>
<gene>
    <name evidence="2" type="ORF">ASZ78_011392</name>
</gene>
<dbReference type="SUPFAM" id="SSF57716">
    <property type="entry name" value="Glucocorticoid receptor-like (DNA-binding domain)"/>
    <property type="match status" value="1"/>
</dbReference>
<dbReference type="PANTHER" id="PTHR22591:SF1">
    <property type="entry name" value="XIN ACTIN-BINDING REPEAT-CONTAINING PROTEIN 2"/>
    <property type="match status" value="1"/>
</dbReference>
<dbReference type="GO" id="GO:0001725">
    <property type="term" value="C:stress fiber"/>
    <property type="evidence" value="ECO:0007669"/>
    <property type="project" value="TreeGrafter"/>
</dbReference>
<feature type="region of interest" description="Disordered" evidence="1">
    <location>
        <begin position="470"/>
        <end position="567"/>
    </location>
</feature>
<dbReference type="Proteomes" id="UP000198323">
    <property type="component" value="Unassembled WGS sequence"/>
</dbReference>
<feature type="region of interest" description="Disordered" evidence="1">
    <location>
        <begin position="221"/>
        <end position="252"/>
    </location>
</feature>